<dbReference type="AlphaFoldDB" id="Q47HN5"/>
<dbReference type="eggNOG" id="COG3166">
    <property type="taxonomic scope" value="Bacteria"/>
</dbReference>
<evidence type="ECO:0000256" key="1">
    <source>
        <dbReference type="SAM" id="Phobius"/>
    </source>
</evidence>
<sequence>MSQQINLLLPELKPRVDWLALPVVAAFALVGLLLLVGLATVTAMRAESLRAKEAAIKTQLLALQQQVQMLGQSLGARQGDSLLDTQIAAARLGVAQRQEVLNVIARGEVTGSNAYSGLLQGFSRQGVEGVWLVGFGFADKDIEIRGRLTDPALLPVYINRLNDEPAFAGRRFSALDMKGFDPLDEKRDAASGAEVQTKVKARYTEFVLRTEPEKAR</sequence>
<organism evidence="2">
    <name type="scientific">Dechloromonas aromatica (strain RCB)</name>
    <dbReference type="NCBI Taxonomy" id="159087"/>
    <lineage>
        <taxon>Bacteria</taxon>
        <taxon>Pseudomonadati</taxon>
        <taxon>Pseudomonadota</taxon>
        <taxon>Betaproteobacteria</taxon>
        <taxon>Rhodocyclales</taxon>
        <taxon>Azonexaceae</taxon>
        <taxon>Dechloromonas</taxon>
    </lineage>
</organism>
<name>Q47HN5_DECAR</name>
<keyword evidence="1" id="KW-0812">Transmembrane</keyword>
<gene>
    <name evidence="2" type="ordered locus">Daro_0890</name>
</gene>
<protein>
    <recommendedName>
        <fullName evidence="3">MSHA biogenesis protein MshI</fullName>
    </recommendedName>
</protein>
<dbReference type="KEGG" id="dar:Daro_0890"/>
<evidence type="ECO:0008006" key="3">
    <source>
        <dbReference type="Google" id="ProtNLM"/>
    </source>
</evidence>
<feature type="transmembrane region" description="Helical" evidence="1">
    <location>
        <begin position="20"/>
        <end position="43"/>
    </location>
</feature>
<dbReference type="EMBL" id="CP000089">
    <property type="protein sequence ID" value="AAZ45646.1"/>
    <property type="molecule type" value="Genomic_DNA"/>
</dbReference>
<accession>Q47HN5</accession>
<evidence type="ECO:0000313" key="2">
    <source>
        <dbReference type="EMBL" id="AAZ45646.1"/>
    </source>
</evidence>
<dbReference type="HOGENOM" id="CLU_097502_0_0_4"/>
<keyword evidence="1" id="KW-1133">Transmembrane helix</keyword>
<dbReference type="STRING" id="159087.Daro_0890"/>
<reference evidence="2" key="1">
    <citation type="submission" date="2005-08" db="EMBL/GenBank/DDBJ databases">
        <title>Complete sequence of Dechloromonas aromatica RCB.</title>
        <authorList>
            <person name="Salinero K.K."/>
            <person name="Copeland A."/>
            <person name="Lucas S."/>
            <person name="Lapidus A."/>
            <person name="Barry K."/>
            <person name="Detter J.C."/>
            <person name="Glavina T."/>
            <person name="Hammon N."/>
            <person name="Israni S."/>
            <person name="Pitluck S."/>
            <person name="Di Bartolo G."/>
            <person name="Trong S."/>
            <person name="Schmutz J."/>
            <person name="Larimer F."/>
            <person name="Land M."/>
            <person name="Ivanova N."/>
            <person name="Richardson P."/>
        </authorList>
    </citation>
    <scope>NUCLEOTIDE SEQUENCE</scope>
    <source>
        <strain evidence="2">RCB</strain>
    </source>
</reference>
<keyword evidence="1" id="KW-0472">Membrane</keyword>
<dbReference type="OrthoDB" id="5405677at2"/>
<proteinExistence type="predicted"/>